<protein>
    <submittedName>
        <fullName evidence="3">Hypothetical membrane protein</fullName>
    </submittedName>
</protein>
<keyword evidence="2" id="KW-1133">Transmembrane helix</keyword>
<evidence type="ECO:0000256" key="1">
    <source>
        <dbReference type="SAM" id="MobiDB-lite"/>
    </source>
</evidence>
<feature type="region of interest" description="Disordered" evidence="1">
    <location>
        <begin position="167"/>
        <end position="191"/>
    </location>
</feature>
<keyword evidence="2" id="KW-0472">Membrane</keyword>
<dbReference type="KEGG" id="pth:PTH_1298"/>
<proteinExistence type="predicted"/>
<dbReference type="Proteomes" id="UP000006556">
    <property type="component" value="Chromosome"/>
</dbReference>
<evidence type="ECO:0000256" key="2">
    <source>
        <dbReference type="SAM" id="Phobius"/>
    </source>
</evidence>
<dbReference type="eggNOG" id="ENOG5031G0S">
    <property type="taxonomic scope" value="Bacteria"/>
</dbReference>
<dbReference type="AlphaFoldDB" id="A5D2R5"/>
<feature type="compositionally biased region" description="Gly residues" evidence="1">
    <location>
        <begin position="182"/>
        <end position="191"/>
    </location>
</feature>
<accession>A5D2R5</accession>
<reference evidence="4" key="1">
    <citation type="journal article" date="2008" name="Genome Res.">
        <title>The genome of Pelotomaculum thermopropionicum reveals niche-associated evolution in anaerobic microbiota.</title>
        <authorList>
            <person name="Kosaka T."/>
            <person name="Kato S."/>
            <person name="Shimoyama T."/>
            <person name="Ishii S."/>
            <person name="Abe T."/>
            <person name="Watanabe K."/>
        </authorList>
    </citation>
    <scope>NUCLEOTIDE SEQUENCE [LARGE SCALE GENOMIC DNA]</scope>
    <source>
        <strain evidence="4">DSM 13744 / JCM 10971 / SI</strain>
    </source>
</reference>
<dbReference type="STRING" id="370438.PTH_1298"/>
<dbReference type="EMBL" id="AP009389">
    <property type="protein sequence ID" value="BAF59479.1"/>
    <property type="molecule type" value="Genomic_DNA"/>
</dbReference>
<keyword evidence="4" id="KW-1185">Reference proteome</keyword>
<feature type="transmembrane region" description="Helical" evidence="2">
    <location>
        <begin position="6"/>
        <end position="29"/>
    </location>
</feature>
<evidence type="ECO:0000313" key="3">
    <source>
        <dbReference type="EMBL" id="BAF59479.1"/>
    </source>
</evidence>
<keyword evidence="2" id="KW-0812">Transmembrane</keyword>
<gene>
    <name evidence="3" type="ordered locus">PTH_1298</name>
</gene>
<name>A5D2R5_PELTS</name>
<organism evidence="3 4">
    <name type="scientific">Pelotomaculum thermopropionicum (strain DSM 13744 / JCM 10971 / SI)</name>
    <dbReference type="NCBI Taxonomy" id="370438"/>
    <lineage>
        <taxon>Bacteria</taxon>
        <taxon>Bacillati</taxon>
        <taxon>Bacillota</taxon>
        <taxon>Clostridia</taxon>
        <taxon>Eubacteriales</taxon>
        <taxon>Desulfotomaculaceae</taxon>
        <taxon>Pelotomaculum</taxon>
    </lineage>
</organism>
<evidence type="ECO:0000313" key="4">
    <source>
        <dbReference type="Proteomes" id="UP000006556"/>
    </source>
</evidence>
<sequence length="191" mass="21686">MHWHGLRIHVIILSLLAGIALIFSIQWLYQKYFLLEPLASILKGNKSIEFFEVYNEGRVMEVHVSVSQEADLMQTYKEIRRDLSRLLGRRAYQLVLKDSRDSTLSQVWYNCQYAVYQAVTQGSYQDMAATVNREAQAAGVESKIYIDQENIYIRLKHQGHTLDEVIPRGTSRPAVSAPEPVAGGGASAERN</sequence>
<dbReference type="HOGENOM" id="CLU_124880_0_0_9"/>